<evidence type="ECO:0000313" key="2">
    <source>
        <dbReference type="EMBL" id="RXS97290.1"/>
    </source>
</evidence>
<proteinExistence type="predicted"/>
<organism evidence="2 3">
    <name type="scientific">Silvibacterium dinghuense</name>
    <dbReference type="NCBI Taxonomy" id="1560006"/>
    <lineage>
        <taxon>Bacteria</taxon>
        <taxon>Pseudomonadati</taxon>
        <taxon>Acidobacteriota</taxon>
        <taxon>Terriglobia</taxon>
        <taxon>Terriglobales</taxon>
        <taxon>Acidobacteriaceae</taxon>
        <taxon>Silvibacterium</taxon>
    </lineage>
</organism>
<gene>
    <name evidence="2" type="ORF">ESZ00_05110</name>
</gene>
<dbReference type="SUPFAM" id="SSF54292">
    <property type="entry name" value="2Fe-2S ferredoxin-like"/>
    <property type="match status" value="1"/>
</dbReference>
<dbReference type="Pfam" id="PF13510">
    <property type="entry name" value="Fer2_4"/>
    <property type="match status" value="1"/>
</dbReference>
<evidence type="ECO:0000313" key="3">
    <source>
        <dbReference type="Proteomes" id="UP000290253"/>
    </source>
</evidence>
<dbReference type="OrthoDB" id="573392at2"/>
<accession>A0A4Q1SJ57</accession>
<dbReference type="Gene3D" id="3.10.20.440">
    <property type="entry name" value="2Fe-2S iron-sulphur cluster binding domain, sarcosine oxidase, alpha subunit, N-terminal domain"/>
    <property type="match status" value="1"/>
</dbReference>
<dbReference type="InterPro" id="IPR042204">
    <property type="entry name" value="2Fe-2S-bd_N"/>
</dbReference>
<dbReference type="EMBL" id="SDMK01000001">
    <property type="protein sequence ID" value="RXS97290.1"/>
    <property type="molecule type" value="Genomic_DNA"/>
</dbReference>
<keyword evidence="3" id="KW-1185">Reference proteome</keyword>
<keyword evidence="1" id="KW-0560">Oxidoreductase</keyword>
<protein>
    <submittedName>
        <fullName evidence="2">(2Fe-2S)-binding protein</fullName>
    </submittedName>
</protein>
<evidence type="ECO:0000256" key="1">
    <source>
        <dbReference type="ARBA" id="ARBA00023002"/>
    </source>
</evidence>
<dbReference type="RefSeq" id="WP_129207069.1">
    <property type="nucleotide sequence ID" value="NZ_BMGU01000001.1"/>
</dbReference>
<reference evidence="2 3" key="1">
    <citation type="journal article" date="2016" name="Int. J. Syst. Evol. Microbiol.">
        <title>Acidipila dinghuensis sp. nov., an acidobacterium isolated from forest soil.</title>
        <authorList>
            <person name="Jiang Y.W."/>
            <person name="Wang J."/>
            <person name="Chen M.H."/>
            <person name="Lv Y.Y."/>
            <person name="Qiu L.H."/>
        </authorList>
    </citation>
    <scope>NUCLEOTIDE SEQUENCE [LARGE SCALE GENOMIC DNA]</scope>
    <source>
        <strain evidence="2 3">DHOF10</strain>
    </source>
</reference>
<name>A0A4Q1SJ57_9BACT</name>
<sequence length="86" mass="8997">MPETVRLTINGEAVEVPSGTRVAAAMLLAGAVCRTSVSGEPRTALCGMGICMECRAVVNGVPQTKTCQLACQPGMSVETQQGETWR</sequence>
<comment type="caution">
    <text evidence="2">The sequence shown here is derived from an EMBL/GenBank/DDBJ whole genome shotgun (WGS) entry which is preliminary data.</text>
</comment>
<dbReference type="Proteomes" id="UP000290253">
    <property type="component" value="Unassembled WGS sequence"/>
</dbReference>
<dbReference type="AlphaFoldDB" id="A0A4Q1SJ57"/>
<dbReference type="GO" id="GO:0051536">
    <property type="term" value="F:iron-sulfur cluster binding"/>
    <property type="evidence" value="ECO:0007669"/>
    <property type="project" value="InterPro"/>
</dbReference>
<dbReference type="InterPro" id="IPR036010">
    <property type="entry name" value="2Fe-2S_ferredoxin-like_sf"/>
</dbReference>
<dbReference type="GO" id="GO:0016491">
    <property type="term" value="F:oxidoreductase activity"/>
    <property type="evidence" value="ECO:0007669"/>
    <property type="project" value="UniProtKB-KW"/>
</dbReference>